<evidence type="ECO:0000313" key="12">
    <source>
        <dbReference type="Proteomes" id="UP000051494"/>
    </source>
</evidence>
<evidence type="ECO:0000313" key="11">
    <source>
        <dbReference type="EMBL" id="MCS5707351.1"/>
    </source>
</evidence>
<dbReference type="AlphaFoldDB" id="A0A0Q9Y993"/>
<feature type="domain" description="LD-carboxypeptidase N-terminal" evidence="8">
    <location>
        <begin position="25"/>
        <end position="141"/>
    </location>
</feature>
<dbReference type="GO" id="GO:0008236">
    <property type="term" value="F:serine-type peptidase activity"/>
    <property type="evidence" value="ECO:0007669"/>
    <property type="project" value="UniProtKB-KW"/>
</dbReference>
<keyword evidence="3" id="KW-0645">Protease</keyword>
<dbReference type="GO" id="GO:0004180">
    <property type="term" value="F:carboxypeptidase activity"/>
    <property type="evidence" value="ECO:0007669"/>
    <property type="project" value="UniProtKB-KW"/>
</dbReference>
<keyword evidence="5" id="KW-0720">Serine protease</keyword>
<evidence type="ECO:0000259" key="8">
    <source>
        <dbReference type="Pfam" id="PF02016"/>
    </source>
</evidence>
<dbReference type="InterPro" id="IPR027478">
    <property type="entry name" value="LdcA_N"/>
</dbReference>
<dbReference type="InterPro" id="IPR027461">
    <property type="entry name" value="Carboxypeptidase_A_C_sf"/>
</dbReference>
<dbReference type="Proteomes" id="UP000051494">
    <property type="component" value="Unassembled WGS sequence"/>
</dbReference>
<evidence type="ECO:0000256" key="1">
    <source>
        <dbReference type="ARBA" id="ARBA00010233"/>
    </source>
</evidence>
<comment type="caution">
    <text evidence="10">The sequence shown here is derived from an EMBL/GenBank/DDBJ whole genome shotgun (WGS) entry which is preliminary data.</text>
</comment>
<organism evidence="10">
    <name type="scientific">Candidatus Berkiella cookevillensis</name>
    <dbReference type="NCBI Taxonomy" id="437022"/>
    <lineage>
        <taxon>Bacteria</taxon>
        <taxon>Pseudomonadati</taxon>
        <taxon>Pseudomonadota</taxon>
        <taxon>Gammaproteobacteria</taxon>
        <taxon>Candidatus Berkiellales</taxon>
        <taxon>Candidatus Berkiellaceae</taxon>
        <taxon>Candidatus Berkiella</taxon>
    </lineage>
</organism>
<dbReference type="EMBL" id="LKHV01000019">
    <property type="protein sequence ID" value="KRG17308.1"/>
    <property type="molecule type" value="Genomic_DNA"/>
</dbReference>
<dbReference type="EC" id="3.4.16.-" evidence="10"/>
<dbReference type="SUPFAM" id="SSF52317">
    <property type="entry name" value="Class I glutamine amidotransferase-like"/>
    <property type="match status" value="1"/>
</dbReference>
<dbReference type="InterPro" id="IPR003507">
    <property type="entry name" value="S66_fam"/>
</dbReference>
<accession>A0A0Q9Y993</accession>
<dbReference type="InterPro" id="IPR029062">
    <property type="entry name" value="Class_I_gatase-like"/>
</dbReference>
<dbReference type="PATRIC" id="fig|1590042.3.peg.2516"/>
<dbReference type="PANTHER" id="PTHR30237">
    <property type="entry name" value="MURAMOYLTETRAPEPTIDE CARBOXYPEPTIDASE"/>
    <property type="match status" value="1"/>
</dbReference>
<dbReference type="CDD" id="cd07025">
    <property type="entry name" value="Peptidase_S66"/>
    <property type="match status" value="1"/>
</dbReference>
<feature type="active site" description="Charge relay system" evidence="6">
    <location>
        <position position="210"/>
    </location>
</feature>
<keyword evidence="4 10" id="KW-0378">Hydrolase</keyword>
<dbReference type="OrthoDB" id="9807329at2"/>
<dbReference type="EMBL" id="LKHV02000001">
    <property type="protein sequence ID" value="MCS5707351.1"/>
    <property type="molecule type" value="Genomic_DNA"/>
</dbReference>
<feature type="active site" description="Nucleophile" evidence="6">
    <location>
        <position position="121"/>
    </location>
</feature>
<dbReference type="STRING" id="437022.CC99x_02456"/>
<dbReference type="Gene3D" id="3.40.50.10740">
    <property type="entry name" value="Class I glutamine amidotransferase-like"/>
    <property type="match status" value="1"/>
</dbReference>
<name>A0A0Q9Y993_9GAMM</name>
<keyword evidence="12" id="KW-1185">Reference proteome</keyword>
<dbReference type="Pfam" id="PF02016">
    <property type="entry name" value="Peptidase_S66"/>
    <property type="match status" value="1"/>
</dbReference>
<dbReference type="PIRSF" id="PIRSF028757">
    <property type="entry name" value="LD-carboxypeptidase"/>
    <property type="match status" value="1"/>
</dbReference>
<evidence type="ECO:0000256" key="7">
    <source>
        <dbReference type="SAM" id="MobiDB-lite"/>
    </source>
</evidence>
<gene>
    <name evidence="10" type="primary">ykfA</name>
    <name evidence="11" type="ORF">CC99x_000390</name>
    <name evidence="10" type="ORF">CC99x_02456</name>
</gene>
<dbReference type="Gene3D" id="3.50.30.60">
    <property type="entry name" value="LD-carboxypeptidase A C-terminal domain-like"/>
    <property type="match status" value="1"/>
</dbReference>
<evidence type="ECO:0000256" key="4">
    <source>
        <dbReference type="ARBA" id="ARBA00022801"/>
    </source>
</evidence>
<reference evidence="11" key="2">
    <citation type="journal article" date="2016" name="Genome Announc.">
        <title>Draft Genome Sequences of Two Novel Amoeba-Resistant Intranuclear Bacteria, 'Candidatus Berkiella cookevillensis' and 'Candidatus Berkiella aquae'.</title>
        <authorList>
            <person name="Mehari Y.T."/>
            <person name="Arivett B.A."/>
            <person name="Farone A.L."/>
            <person name="Gunderson J.H."/>
            <person name="Farone M.B."/>
        </authorList>
    </citation>
    <scope>NUCLEOTIDE SEQUENCE</scope>
    <source>
        <strain evidence="11">CC99</strain>
    </source>
</reference>
<dbReference type="SUPFAM" id="SSF141986">
    <property type="entry name" value="LD-carboxypeptidase A C-terminal domain-like"/>
    <property type="match status" value="1"/>
</dbReference>
<dbReference type="Pfam" id="PF17676">
    <property type="entry name" value="Peptidase_S66C"/>
    <property type="match status" value="1"/>
</dbReference>
<evidence type="ECO:0000256" key="5">
    <source>
        <dbReference type="ARBA" id="ARBA00022825"/>
    </source>
</evidence>
<reference evidence="10" key="1">
    <citation type="submission" date="2015-09" db="EMBL/GenBank/DDBJ databases">
        <title>Draft Genome Sequences of Two Novel Amoeba-resistant Intranuclear Bacteria, Candidatus Berkiella cookevillensis and Candidatus Berkiella aquae.</title>
        <authorList>
            <person name="Mehari Y.T."/>
            <person name="Arivett B.A."/>
            <person name="Farone A.L."/>
            <person name="Gunderson J.H."/>
            <person name="Farone M.B."/>
        </authorList>
    </citation>
    <scope>NUCLEOTIDE SEQUENCE [LARGE SCALE GENOMIC DNA]</scope>
    <source>
        <strain evidence="10">CC99</strain>
    </source>
</reference>
<protein>
    <submittedName>
        <fullName evidence="11">LD-carboxypeptidase</fullName>
    </submittedName>
    <submittedName>
        <fullName evidence="10">Putative murein peptide carboxypeptidase</fullName>
        <ecNumber evidence="10">3.4.16.-</ecNumber>
    </submittedName>
</protein>
<evidence type="ECO:0000256" key="3">
    <source>
        <dbReference type="ARBA" id="ARBA00022670"/>
    </source>
</evidence>
<evidence type="ECO:0000256" key="2">
    <source>
        <dbReference type="ARBA" id="ARBA00022645"/>
    </source>
</evidence>
<dbReference type="PANTHER" id="PTHR30237:SF2">
    <property type="entry name" value="MUREIN TETRAPEPTIDE CARBOXYPEPTIDASE"/>
    <property type="match status" value="1"/>
</dbReference>
<feature type="region of interest" description="Disordered" evidence="7">
    <location>
        <begin position="1"/>
        <end position="23"/>
    </location>
</feature>
<proteinExistence type="inferred from homology"/>
<dbReference type="InterPro" id="IPR040449">
    <property type="entry name" value="Peptidase_S66_N"/>
</dbReference>
<feature type="active site" description="Charge relay system" evidence="6">
    <location>
        <position position="279"/>
    </location>
</feature>
<dbReference type="InterPro" id="IPR040921">
    <property type="entry name" value="Peptidase_S66C"/>
</dbReference>
<feature type="domain" description="LD-carboxypeptidase C-terminal" evidence="9">
    <location>
        <begin position="179"/>
        <end position="294"/>
    </location>
</feature>
<evidence type="ECO:0000256" key="6">
    <source>
        <dbReference type="PIRSR" id="PIRSR028757-1"/>
    </source>
</evidence>
<reference evidence="11" key="3">
    <citation type="submission" date="2021-06" db="EMBL/GenBank/DDBJ databases">
        <title>Genomic Description and Analysis of Intracellular Bacteria, Candidatus Berkiella cookevillensis and Candidatus Berkiella aquae.</title>
        <authorList>
            <person name="Kidane D.T."/>
            <person name="Mehari Y.T."/>
            <person name="Rice F.C."/>
            <person name="Arivett B.A."/>
            <person name="Farone A.L."/>
            <person name="Berk S.G."/>
            <person name="Farone M.B."/>
        </authorList>
    </citation>
    <scope>NUCLEOTIDE SEQUENCE</scope>
    <source>
        <strain evidence="11">CC99</strain>
    </source>
</reference>
<keyword evidence="2 10" id="KW-0121">Carboxypeptidase</keyword>
<evidence type="ECO:0000313" key="10">
    <source>
        <dbReference type="EMBL" id="KRG17308.1"/>
    </source>
</evidence>
<dbReference type="RefSeq" id="WP_102134525.1">
    <property type="nucleotide sequence ID" value="NZ_LKHV02000001.1"/>
</dbReference>
<comment type="similarity">
    <text evidence="1">Belongs to the peptidase S66 family.</text>
</comment>
<evidence type="ECO:0000259" key="9">
    <source>
        <dbReference type="Pfam" id="PF17676"/>
    </source>
</evidence>
<dbReference type="GO" id="GO:0006508">
    <property type="term" value="P:proteolysis"/>
    <property type="evidence" value="ECO:0007669"/>
    <property type="project" value="UniProtKB-KW"/>
</dbReference>
<sequence length="305" mass="33423">MKLKLSIQKDLKPMSPKPLNSGDTIGVMSPSSPFMPGAIDGGIRYLQEKGFKLKFGKHMNDAQRFLAGKDVERVSDFMNFIRDPEVKAIVATRGGQGSQRLLPFLDYDVIRANPKILMGFSDTTALQNGLFAKTGLISYSGYVLTIAPNPLIEHSLMSCLKGEPYHIHEGKAVHSGVVEGILVGGNVSLLCALIGTPYQPNFEGKILLLEDVGVEPYNLDRLLSHLDLAGVFDQVAGIVMGEFDRCVSRLPYEGTVDDVINEWSSRFKVPCLKDFPYGHGERRCVLPIGKKIKLDVHASAVYVSG</sequence>